<keyword evidence="2 8" id="KW-0812">Transmembrane</keyword>
<comment type="similarity">
    <text evidence="6">Belongs to the TMEM104 family.</text>
</comment>
<comment type="subcellular location">
    <subcellularLocation>
        <location evidence="1">Membrane</location>
        <topology evidence="1">Multi-pass membrane protein</topology>
    </subcellularLocation>
</comment>
<keyword evidence="4 8" id="KW-0472">Membrane</keyword>
<dbReference type="Pfam" id="PF01490">
    <property type="entry name" value="Aa_trans"/>
    <property type="match status" value="1"/>
</dbReference>
<evidence type="ECO:0000256" key="5">
    <source>
        <dbReference type="ARBA" id="ARBA00023180"/>
    </source>
</evidence>
<evidence type="ECO:0000256" key="7">
    <source>
        <dbReference type="SAM" id="MobiDB-lite"/>
    </source>
</evidence>
<dbReference type="PANTHER" id="PTHR16189">
    <property type="entry name" value="TRANSMEMBRANE PROTEIN 104-RELATED"/>
    <property type="match status" value="1"/>
</dbReference>
<reference evidence="10" key="1">
    <citation type="submission" date="2020-11" db="EMBL/GenBank/DDBJ databases">
        <authorList>
            <person name="Tran Van P."/>
        </authorList>
    </citation>
    <scope>NUCLEOTIDE SEQUENCE</scope>
</reference>
<feature type="transmembrane region" description="Helical" evidence="8">
    <location>
        <begin position="17"/>
        <end position="36"/>
    </location>
</feature>
<feature type="transmembrane region" description="Helical" evidence="8">
    <location>
        <begin position="42"/>
        <end position="63"/>
    </location>
</feature>
<evidence type="ECO:0000313" key="10">
    <source>
        <dbReference type="EMBL" id="CAD7650566.1"/>
    </source>
</evidence>
<proteinExistence type="inferred from homology"/>
<dbReference type="EMBL" id="OC919016">
    <property type="protein sequence ID" value="CAD7650566.1"/>
    <property type="molecule type" value="Genomic_DNA"/>
</dbReference>
<feature type="domain" description="Amino acid transporter transmembrane" evidence="9">
    <location>
        <begin position="14"/>
        <end position="69"/>
    </location>
</feature>
<organism evidence="10">
    <name type="scientific">Oppiella nova</name>
    <dbReference type="NCBI Taxonomy" id="334625"/>
    <lineage>
        <taxon>Eukaryota</taxon>
        <taxon>Metazoa</taxon>
        <taxon>Ecdysozoa</taxon>
        <taxon>Arthropoda</taxon>
        <taxon>Chelicerata</taxon>
        <taxon>Arachnida</taxon>
        <taxon>Acari</taxon>
        <taxon>Acariformes</taxon>
        <taxon>Sarcoptiformes</taxon>
        <taxon>Oribatida</taxon>
        <taxon>Brachypylina</taxon>
        <taxon>Oppioidea</taxon>
        <taxon>Oppiidae</taxon>
        <taxon>Oppiella</taxon>
    </lineage>
</organism>
<dbReference type="InterPro" id="IPR013057">
    <property type="entry name" value="AA_transpt_TM"/>
</dbReference>
<evidence type="ECO:0000256" key="3">
    <source>
        <dbReference type="ARBA" id="ARBA00022989"/>
    </source>
</evidence>
<keyword evidence="5" id="KW-0325">Glycoprotein</keyword>
<dbReference type="OrthoDB" id="294541at2759"/>
<sequence>MVTTDTTGETYRPLTGLVYLFNLIVGTGALAMPAAFANAGWLASTVVVVILCLVSYITTTFVIETMSLANALLKYNKQKDNQTLDTYSIAGKRRAPTDRHCEGPSRCCSSSAEPPDKTCRSSRSISSTEKLPLLECTTDQEDESSGADDGVVEKQVVQKEPDVEDREVEDNNFFAITEKVELGGMANMFLNGVGVKLFYVTIAVYLYGDLAIYSAAISKSLRDVTCSYKHQNCNETLSVDDQCWTGMSSISRQNAYRIYLALTLLCIGPFAFFNVQKTKYLQMLTTLLRWIAFISMIIIAMVAISSGKAHARPSTLSVRGIPNLFGVCVYSFMCHHSLPSLVTPISNKSRIFVLILTDY</sequence>
<evidence type="ECO:0000313" key="11">
    <source>
        <dbReference type="Proteomes" id="UP000728032"/>
    </source>
</evidence>
<dbReference type="AlphaFoldDB" id="A0A7R9M052"/>
<keyword evidence="11" id="KW-1185">Reference proteome</keyword>
<evidence type="ECO:0000256" key="8">
    <source>
        <dbReference type="SAM" id="Phobius"/>
    </source>
</evidence>
<feature type="region of interest" description="Disordered" evidence="7">
    <location>
        <begin position="95"/>
        <end position="124"/>
    </location>
</feature>
<evidence type="ECO:0000256" key="6">
    <source>
        <dbReference type="ARBA" id="ARBA00038166"/>
    </source>
</evidence>
<feature type="non-terminal residue" evidence="10">
    <location>
        <position position="1"/>
    </location>
</feature>
<feature type="transmembrane region" description="Helical" evidence="8">
    <location>
        <begin position="324"/>
        <end position="342"/>
    </location>
</feature>
<gene>
    <name evidence="10" type="ORF">ONB1V03_LOCUS7879</name>
</gene>
<feature type="transmembrane region" description="Helical" evidence="8">
    <location>
        <begin position="256"/>
        <end position="275"/>
    </location>
</feature>
<evidence type="ECO:0000256" key="4">
    <source>
        <dbReference type="ARBA" id="ARBA00023136"/>
    </source>
</evidence>
<name>A0A7R9M052_9ACAR</name>
<dbReference type="Proteomes" id="UP000728032">
    <property type="component" value="Unassembled WGS sequence"/>
</dbReference>
<dbReference type="PANTHER" id="PTHR16189:SF0">
    <property type="entry name" value="TRANSMEMBRANE PROTEIN 104"/>
    <property type="match status" value="1"/>
</dbReference>
<evidence type="ECO:0000256" key="1">
    <source>
        <dbReference type="ARBA" id="ARBA00004141"/>
    </source>
</evidence>
<dbReference type="GO" id="GO:0016020">
    <property type="term" value="C:membrane"/>
    <property type="evidence" value="ECO:0007669"/>
    <property type="project" value="UniProtKB-SubCell"/>
</dbReference>
<feature type="transmembrane region" description="Helical" evidence="8">
    <location>
        <begin position="188"/>
        <end position="208"/>
    </location>
</feature>
<evidence type="ECO:0000259" key="9">
    <source>
        <dbReference type="Pfam" id="PF01490"/>
    </source>
</evidence>
<keyword evidence="3 8" id="KW-1133">Transmembrane helix</keyword>
<protein>
    <recommendedName>
        <fullName evidence="9">Amino acid transporter transmembrane domain-containing protein</fullName>
    </recommendedName>
</protein>
<accession>A0A7R9M052</accession>
<evidence type="ECO:0000256" key="2">
    <source>
        <dbReference type="ARBA" id="ARBA00022692"/>
    </source>
</evidence>
<feature type="transmembrane region" description="Helical" evidence="8">
    <location>
        <begin position="287"/>
        <end position="304"/>
    </location>
</feature>
<dbReference type="EMBL" id="CAJPVJ010004191">
    <property type="protein sequence ID" value="CAG2168389.1"/>
    <property type="molecule type" value="Genomic_DNA"/>
</dbReference>